<accession>A0ABW5Q617</accession>
<proteinExistence type="predicted"/>
<reference evidence="2" key="1">
    <citation type="journal article" date="2019" name="Int. J. Syst. Evol. Microbiol.">
        <title>The Global Catalogue of Microorganisms (GCM) 10K type strain sequencing project: providing services to taxonomists for standard genome sequencing and annotation.</title>
        <authorList>
            <consortium name="The Broad Institute Genomics Platform"/>
            <consortium name="The Broad Institute Genome Sequencing Center for Infectious Disease"/>
            <person name="Wu L."/>
            <person name="Ma J."/>
        </authorList>
    </citation>
    <scope>NUCLEOTIDE SEQUENCE [LARGE SCALE GENOMIC DNA]</scope>
    <source>
        <strain evidence="2">TISTR 1571</strain>
    </source>
</reference>
<keyword evidence="2" id="KW-1185">Reference proteome</keyword>
<gene>
    <name evidence="1" type="ORF">ACFSW4_00900</name>
</gene>
<dbReference type="EMBL" id="JBHUMZ010000007">
    <property type="protein sequence ID" value="MFD2637433.1"/>
    <property type="molecule type" value="Genomic_DNA"/>
</dbReference>
<dbReference type="InterPro" id="IPR016977">
    <property type="entry name" value="ComGF"/>
</dbReference>
<comment type="caution">
    <text evidence="1">The sequence shown here is derived from an EMBL/GenBank/DDBJ whole genome shotgun (WGS) entry which is preliminary data.</text>
</comment>
<name>A0ABW5Q617_9BACI</name>
<sequence length="156" mass="18394">MKKVCAVMSLINNKGFTLLSLLISISVLFLLTPMIVHFISFIQSVESSYDQSELEIRHVHFFIQNEVNRSIKQHYNDYSISLVNQDGTTIKYELYGDQIRRRVNNTGHEVILRNVKEFKVSKLNEQTYKIVISKGDQHTFERIYFMQNFEEHPPYS</sequence>
<evidence type="ECO:0000313" key="2">
    <source>
        <dbReference type="Proteomes" id="UP001597452"/>
    </source>
</evidence>
<organism evidence="1 2">
    <name type="scientific">Piscibacillus salipiscarius</name>
    <dbReference type="NCBI Taxonomy" id="299480"/>
    <lineage>
        <taxon>Bacteria</taxon>
        <taxon>Bacillati</taxon>
        <taxon>Bacillota</taxon>
        <taxon>Bacilli</taxon>
        <taxon>Bacillales</taxon>
        <taxon>Bacillaceae</taxon>
        <taxon>Piscibacillus</taxon>
    </lineage>
</organism>
<dbReference type="Proteomes" id="UP001597452">
    <property type="component" value="Unassembled WGS sequence"/>
</dbReference>
<dbReference type="Pfam" id="PF15980">
    <property type="entry name" value="ComGF"/>
    <property type="match status" value="1"/>
</dbReference>
<evidence type="ECO:0000313" key="1">
    <source>
        <dbReference type="EMBL" id="MFD2637433.1"/>
    </source>
</evidence>
<protein>
    <submittedName>
        <fullName evidence="1">Competence type IV pilus minor pilin ComGF</fullName>
    </submittedName>
</protein>